<sequence length="52" mass="5889">MNASQNFVKTTKRATRDDSEMEALRTRKGKLHKPARGGRHEWTPICTGNAAY</sequence>
<evidence type="ECO:0000256" key="1">
    <source>
        <dbReference type="SAM" id="MobiDB-lite"/>
    </source>
</evidence>
<evidence type="ECO:0000313" key="2">
    <source>
        <dbReference type="EMBL" id="WGH28272.1"/>
    </source>
</evidence>
<dbReference type="Proteomes" id="UP001240123">
    <property type="component" value="Segment"/>
</dbReference>
<proteinExistence type="predicted"/>
<accession>A0AAF0GLK0</accession>
<name>A0AAF0GLK0_9CAUD</name>
<feature type="compositionally biased region" description="Basic residues" evidence="1">
    <location>
        <begin position="26"/>
        <end position="37"/>
    </location>
</feature>
<organism evidence="2 3">
    <name type="scientific">Pseudomonas phage 10P302A</name>
    <dbReference type="NCBI Taxonomy" id="3038233"/>
    <lineage>
        <taxon>Viruses</taxon>
        <taxon>Duplodnaviria</taxon>
        <taxon>Heunggongvirae</taxon>
        <taxon>Uroviricota</taxon>
        <taxon>Caudoviricetes</taxon>
        <taxon>Autographivirales</taxon>
        <taxon>Autotranscriptaviridae</taxon>
        <taxon>Studiervirinae</taxon>
        <taxon>Cankvirus</taxon>
        <taxon>Cankvirus cv10P302A</taxon>
    </lineage>
</organism>
<gene>
    <name evidence="2" type="ORF">10P302A_gene0012</name>
</gene>
<protein>
    <submittedName>
        <fullName evidence="2">Uncharacterized protein</fullName>
    </submittedName>
</protein>
<feature type="region of interest" description="Disordered" evidence="1">
    <location>
        <begin position="1"/>
        <end position="52"/>
    </location>
</feature>
<feature type="compositionally biased region" description="Basic and acidic residues" evidence="1">
    <location>
        <begin position="14"/>
        <end position="25"/>
    </location>
</feature>
<keyword evidence="3" id="KW-1185">Reference proteome</keyword>
<dbReference type="EMBL" id="OQ622093">
    <property type="protein sequence ID" value="WGH28272.1"/>
    <property type="molecule type" value="Genomic_DNA"/>
</dbReference>
<dbReference type="InterPro" id="IPR013232">
    <property type="entry name" value="Phage_T7_Gp1.1"/>
</dbReference>
<reference evidence="2" key="1">
    <citation type="submission" date="2023-03" db="EMBL/GenBank/DDBJ databases">
        <authorList>
            <person name="Chen D."/>
        </authorList>
    </citation>
    <scope>NUCLEOTIDE SEQUENCE</scope>
</reference>
<dbReference type="Pfam" id="PF08200">
    <property type="entry name" value="Phage_T7_1_1"/>
    <property type="match status" value="1"/>
</dbReference>
<evidence type="ECO:0000313" key="3">
    <source>
        <dbReference type="Proteomes" id="UP001240123"/>
    </source>
</evidence>